<reference evidence="2" key="1">
    <citation type="journal article" date="2021" name="PeerJ">
        <title>Extensive microbial diversity within the chicken gut microbiome revealed by metagenomics and culture.</title>
        <authorList>
            <person name="Gilroy R."/>
            <person name="Ravi A."/>
            <person name="Getino M."/>
            <person name="Pursley I."/>
            <person name="Horton D.L."/>
            <person name="Alikhan N.F."/>
            <person name="Baker D."/>
            <person name="Gharbi K."/>
            <person name="Hall N."/>
            <person name="Watson M."/>
            <person name="Adriaenssens E.M."/>
            <person name="Foster-Nyarko E."/>
            <person name="Jarju S."/>
            <person name="Secka A."/>
            <person name="Antonio M."/>
            <person name="Oren A."/>
            <person name="Chaudhuri R.R."/>
            <person name="La Ragione R."/>
            <person name="Hildebrand F."/>
            <person name="Pallen M.J."/>
        </authorList>
    </citation>
    <scope>NUCLEOTIDE SEQUENCE</scope>
    <source>
        <strain evidence="2">Gambia16-930</strain>
    </source>
</reference>
<protein>
    <recommendedName>
        <fullName evidence="4">PEGA domain-containing protein</fullName>
    </recommendedName>
</protein>
<evidence type="ECO:0008006" key="4">
    <source>
        <dbReference type="Google" id="ProtNLM"/>
    </source>
</evidence>
<dbReference type="PROSITE" id="PS51257">
    <property type="entry name" value="PROKAR_LIPOPROTEIN"/>
    <property type="match status" value="1"/>
</dbReference>
<evidence type="ECO:0000313" key="3">
    <source>
        <dbReference type="Proteomes" id="UP000824267"/>
    </source>
</evidence>
<organism evidence="2 3">
    <name type="scientific">Candidatus Onthomorpha intestinigallinarum</name>
    <dbReference type="NCBI Taxonomy" id="2840880"/>
    <lineage>
        <taxon>Bacteria</taxon>
        <taxon>Pseudomonadati</taxon>
        <taxon>Bacteroidota</taxon>
        <taxon>Bacteroidia</taxon>
        <taxon>Bacteroidales</taxon>
        <taxon>Candidatus Onthomorpha</taxon>
    </lineage>
</organism>
<comment type="caution">
    <text evidence="2">The sequence shown here is derived from an EMBL/GenBank/DDBJ whole genome shotgun (WGS) entry which is preliminary data.</text>
</comment>
<proteinExistence type="predicted"/>
<dbReference type="EMBL" id="DXGG01000112">
    <property type="protein sequence ID" value="HIW87277.1"/>
    <property type="molecule type" value="Genomic_DNA"/>
</dbReference>
<reference evidence="2" key="2">
    <citation type="submission" date="2021-04" db="EMBL/GenBank/DDBJ databases">
        <authorList>
            <person name="Gilroy R."/>
        </authorList>
    </citation>
    <scope>NUCLEOTIDE SEQUENCE</scope>
    <source>
        <strain evidence="2">Gambia16-930</strain>
    </source>
</reference>
<keyword evidence="1" id="KW-0472">Membrane</keyword>
<evidence type="ECO:0000256" key="1">
    <source>
        <dbReference type="SAM" id="Phobius"/>
    </source>
</evidence>
<dbReference type="Proteomes" id="UP000824267">
    <property type="component" value="Unassembled WGS sequence"/>
</dbReference>
<gene>
    <name evidence="2" type="ORF">IAC47_03265</name>
</gene>
<feature type="transmembrane region" description="Helical" evidence="1">
    <location>
        <begin position="12"/>
        <end position="31"/>
    </location>
</feature>
<accession>A0A9D1RII4</accession>
<sequence length="262" mass="30275">MNKKEFVLRRIFAFMMGIVVISMISSCATIISGTKASVTVRNDNVKEPVTLTVDKKVYPNVMLPAKIEVKRGYKPTTIVGISQNYETTTPVTVSKEFNFTFLWNFLLGGIPGMAIDAATGAYTKPSDKEYFIPMQLKQQPVVDNREVEEVDRRNPVKTELERTVVRWYFESQPQGARIFWRVISSIPDQVRNTNELWLGNTPFEETRSFNIQGLTYENSNDVQIEIKVRMNGYRDQTRRFNVRQAIDQQEISSFFDMIKIEE</sequence>
<keyword evidence="1" id="KW-1133">Transmembrane helix</keyword>
<evidence type="ECO:0000313" key="2">
    <source>
        <dbReference type="EMBL" id="HIW87277.1"/>
    </source>
</evidence>
<keyword evidence="1" id="KW-0812">Transmembrane</keyword>
<dbReference type="AlphaFoldDB" id="A0A9D1RII4"/>
<name>A0A9D1RII4_9BACT</name>